<gene>
    <name evidence="2" type="primary">bcsE</name>
    <name evidence="2" type="ORF">D5396_14230</name>
</gene>
<dbReference type="RefSeq" id="WP_112167784.1">
    <property type="nucleotide sequence ID" value="NZ_JYDE01000020.1"/>
</dbReference>
<keyword evidence="3" id="KW-1185">Reference proteome</keyword>
<protein>
    <recommendedName>
        <fullName evidence="1">Cellulose biosynthesis protein BcsE</fullName>
    </recommendedName>
</protein>
<proteinExistence type="predicted"/>
<evidence type="ECO:0000313" key="3">
    <source>
        <dbReference type="Proteomes" id="UP000284119"/>
    </source>
</evidence>
<sequence>MALSFSLGMKQFWNGLAEMQNRGLYWVNADSQEAAYRLCGQVIEAQQGIARVNVLFSEHNLVCNDPQKRLAEDDVLLTSLKETPKQIAYYQLTNGKKPFLALPADINRLRHTQSSLMILLLPASSWLTLNDKQLTRWVREISDTTDNKNSTCLILCYGAGINAIKTQLHLYHRQICGLAELKTDVEPNQWGVSWWHDNVVSEANTLYPLSARKTGWEILKNTPASVAEQTGDDQWMLLAERSVLEGAPSLSERWFLFEDNAALAERAAHARAATVIFALAGNDEVEVMARQIHRLRMQRGNGLKIVIREMNSSLRYVDQRLLQACGANLVVPHAARLSNFLTLLDDLQNLSFTRHVPEDIEVLLDSRLPTHHKGYLPLPVFCSVMKDIWTHASLATESRGILISLRPAIGISPQQAVTLCSLRRDGDILTVTEKHLYLFLSNCLVSDVDSVLAFLFNLPVKDVFTSQTFWSQELDIQSEVRRLVAKPPMPQPVLPAEAYTAHKIEPLKRAPVHQPVPITLAISDAPVIKTPEL</sequence>
<dbReference type="Proteomes" id="UP000284119">
    <property type="component" value="Unassembled WGS sequence"/>
</dbReference>
<dbReference type="NCBIfam" id="TIGR03369">
    <property type="entry name" value="cellulose_bcsE"/>
    <property type="match status" value="1"/>
</dbReference>
<name>A0ABX9NYE6_9GAMM</name>
<evidence type="ECO:0000256" key="1">
    <source>
        <dbReference type="NCBIfam" id="TIGR03369"/>
    </source>
</evidence>
<accession>A0ABX9NYE6</accession>
<dbReference type="EMBL" id="RAHG01000006">
    <property type="protein sequence ID" value="RJT12299.1"/>
    <property type="molecule type" value="Genomic_DNA"/>
</dbReference>
<comment type="caution">
    <text evidence="2">The sequence shown here is derived from an EMBL/GenBank/DDBJ whole genome shotgun (WGS) entry which is preliminary data.</text>
</comment>
<organism evidence="2 3">
    <name type="scientific">Rahnella inusitata</name>
    <dbReference type="NCBI Taxonomy" id="58169"/>
    <lineage>
        <taxon>Bacteria</taxon>
        <taxon>Pseudomonadati</taxon>
        <taxon>Pseudomonadota</taxon>
        <taxon>Gammaproteobacteria</taxon>
        <taxon>Enterobacterales</taxon>
        <taxon>Yersiniaceae</taxon>
        <taxon>Rahnella</taxon>
    </lineage>
</organism>
<evidence type="ECO:0000313" key="2">
    <source>
        <dbReference type="EMBL" id="RJT12299.1"/>
    </source>
</evidence>
<reference evidence="2 3" key="1">
    <citation type="submission" date="2018-09" db="EMBL/GenBank/DDBJ databases">
        <authorList>
            <person name="Le Fleche-Mateos A."/>
        </authorList>
    </citation>
    <scope>NUCLEOTIDE SEQUENCE [LARGE SCALE GENOMIC DNA]</scope>
    <source>
        <strain evidence="2 3">DSM 30078</strain>
    </source>
</reference>
<dbReference type="InterPro" id="IPR017745">
    <property type="entry name" value="BcsE"/>
</dbReference>
<dbReference type="Pfam" id="PF10995">
    <property type="entry name" value="CBP_BcsE"/>
    <property type="match status" value="1"/>
</dbReference>